<evidence type="ECO:0000256" key="1">
    <source>
        <dbReference type="SAM" id="Phobius"/>
    </source>
</evidence>
<dbReference type="InterPro" id="IPR018643">
    <property type="entry name" value="DUF2069_membrane"/>
</dbReference>
<dbReference type="RefSeq" id="WP_354696306.1">
    <property type="nucleotide sequence ID" value="NZ_JAZHOG010000010.1"/>
</dbReference>
<name>A0AAW9RHT9_9GAMM</name>
<keyword evidence="1" id="KW-0812">Transmembrane</keyword>
<reference evidence="2 3" key="1">
    <citation type="submission" date="2024-02" db="EMBL/GenBank/DDBJ databases">
        <title>A novel Wenzhouxiangellaceae bacterium, isolated from coastal sediments.</title>
        <authorList>
            <person name="Du Z.-J."/>
            <person name="Ye Y.-Q."/>
            <person name="Zhang X.-Y."/>
        </authorList>
    </citation>
    <scope>NUCLEOTIDE SEQUENCE [LARGE SCALE GENOMIC DNA]</scope>
    <source>
        <strain evidence="2 3">CH-27</strain>
    </source>
</reference>
<keyword evidence="1" id="KW-0472">Membrane</keyword>
<organism evidence="2 3">
    <name type="scientific">Elongatibacter sediminis</name>
    <dbReference type="NCBI Taxonomy" id="3119006"/>
    <lineage>
        <taxon>Bacteria</taxon>
        <taxon>Pseudomonadati</taxon>
        <taxon>Pseudomonadota</taxon>
        <taxon>Gammaproteobacteria</taxon>
        <taxon>Chromatiales</taxon>
        <taxon>Wenzhouxiangellaceae</taxon>
        <taxon>Elongatibacter</taxon>
    </lineage>
</organism>
<keyword evidence="1" id="KW-1133">Transmembrane helix</keyword>
<dbReference type="AlphaFoldDB" id="A0AAW9RHT9"/>
<gene>
    <name evidence="2" type="ORF">V3330_15255</name>
</gene>
<comment type="caution">
    <text evidence="2">The sequence shown here is derived from an EMBL/GenBank/DDBJ whole genome shotgun (WGS) entry which is preliminary data.</text>
</comment>
<feature type="transmembrane region" description="Helical" evidence="1">
    <location>
        <begin position="59"/>
        <end position="79"/>
    </location>
</feature>
<dbReference type="Pfam" id="PF09842">
    <property type="entry name" value="DUF2069"/>
    <property type="match status" value="1"/>
</dbReference>
<feature type="transmembrane region" description="Helical" evidence="1">
    <location>
        <begin position="85"/>
        <end position="102"/>
    </location>
</feature>
<dbReference type="Proteomes" id="UP001359886">
    <property type="component" value="Unassembled WGS sequence"/>
</dbReference>
<dbReference type="EMBL" id="JAZHOG010000010">
    <property type="protein sequence ID" value="MEJ8568989.1"/>
    <property type="molecule type" value="Genomic_DNA"/>
</dbReference>
<evidence type="ECO:0000313" key="2">
    <source>
        <dbReference type="EMBL" id="MEJ8568989.1"/>
    </source>
</evidence>
<accession>A0AAW9RHT9</accession>
<proteinExistence type="predicted"/>
<keyword evidence="3" id="KW-1185">Reference proteome</keyword>
<feature type="transmembrane region" description="Helical" evidence="1">
    <location>
        <begin position="32"/>
        <end position="52"/>
    </location>
</feature>
<evidence type="ECO:0000313" key="3">
    <source>
        <dbReference type="Proteomes" id="UP001359886"/>
    </source>
</evidence>
<sequence length="113" mass="12096">MSGARGVILSWLALLGWQPVWLLVLPPPHGPRNLVLAAVATAPLLIPLAGILRARMRAMTWGGFISVAYFVAGVTELWSNPPMRPAAGVEVLLALAYVLLLARHAKSLRTGKP</sequence>
<protein>
    <submittedName>
        <fullName evidence="2">DUF2069 domain-containing protein</fullName>
    </submittedName>
</protein>